<feature type="signal peptide" evidence="1">
    <location>
        <begin position="1"/>
        <end position="21"/>
    </location>
</feature>
<proteinExistence type="predicted"/>
<dbReference type="InterPro" id="IPR035986">
    <property type="entry name" value="PKD_dom_sf"/>
</dbReference>
<reference evidence="2 3" key="1">
    <citation type="journal article" date="2014" name="Genome Announc.">
        <title>Draft Genome Sequence of Cytophaga fermentans JCM 21142T, a Facultative Anaerobe Isolated from Marine Mud.</title>
        <authorList>
            <person name="Starns D."/>
            <person name="Oshima K."/>
            <person name="Suda W."/>
            <person name="Iino T."/>
            <person name="Yuki M."/>
            <person name="Inoue J."/>
            <person name="Kitamura K."/>
            <person name="Iida T."/>
            <person name="Darby A."/>
            <person name="Hattori M."/>
            <person name="Ohkuma M."/>
        </authorList>
    </citation>
    <scope>NUCLEOTIDE SEQUENCE [LARGE SCALE GENOMIC DNA]</scope>
    <source>
        <strain evidence="2 3">JCM 21142</strain>
    </source>
</reference>
<dbReference type="eggNOG" id="ENOG502ZA7H">
    <property type="taxonomic scope" value="Bacteria"/>
</dbReference>
<dbReference type="SUPFAM" id="SSF49299">
    <property type="entry name" value="PKD domain"/>
    <property type="match status" value="1"/>
</dbReference>
<evidence type="ECO:0000313" key="3">
    <source>
        <dbReference type="Proteomes" id="UP000019402"/>
    </source>
</evidence>
<dbReference type="Gene3D" id="2.60.120.260">
    <property type="entry name" value="Galactose-binding domain-like"/>
    <property type="match status" value="1"/>
</dbReference>
<dbReference type="SUPFAM" id="SSF49785">
    <property type="entry name" value="Galactose-binding domain-like"/>
    <property type="match status" value="1"/>
</dbReference>
<keyword evidence="3" id="KW-1185">Reference proteome</keyword>
<evidence type="ECO:0000256" key="1">
    <source>
        <dbReference type="SAM" id="SignalP"/>
    </source>
</evidence>
<dbReference type="AlphaFoldDB" id="W7YK95"/>
<accession>W7YK95</accession>
<keyword evidence="1" id="KW-0732">Signal</keyword>
<dbReference type="InterPro" id="IPR008979">
    <property type="entry name" value="Galactose-bd-like_sf"/>
</dbReference>
<feature type="chain" id="PRO_5004906777" description="PKD domain-containing protein" evidence="1">
    <location>
        <begin position="22"/>
        <end position="539"/>
    </location>
</feature>
<dbReference type="EMBL" id="BAMD01000013">
    <property type="protein sequence ID" value="GAF02769.1"/>
    <property type="molecule type" value="Genomic_DNA"/>
</dbReference>
<comment type="caution">
    <text evidence="2">The sequence shown here is derived from an EMBL/GenBank/DDBJ whole genome shotgun (WGS) entry which is preliminary data.</text>
</comment>
<evidence type="ECO:0000313" key="2">
    <source>
        <dbReference type="EMBL" id="GAF02769.1"/>
    </source>
</evidence>
<dbReference type="PROSITE" id="PS51257">
    <property type="entry name" value="PROKAR_LIPOPROTEIN"/>
    <property type="match status" value="1"/>
</dbReference>
<dbReference type="OrthoDB" id="9800955at2"/>
<gene>
    <name evidence="2" type="ORF">JCM21142_41411</name>
</gene>
<dbReference type="RefSeq" id="WP_152541709.1">
    <property type="nucleotide sequence ID" value="NZ_BAMD01000013.1"/>
</dbReference>
<sequence length="539" mass="60182">MKNIKLLFVFSILAMMFACEADYEPLNEYSDVDWYTSSFSEETMVGLEKYLSFSDLSHNATSHSWSFSSESGCKFLTGRITRTDSTYYPFIDEDLDTISSDKTVHILFTKAGLQTIRLRNTFDDFVSFKGNDTLEAVYENGEWLIDTTFIVDVYDSIQSAFKVFKDDVEITAANVDFDQQVFLSDSASWPVQEVMAGEQLKFVDMTTVGRPTDVTWNVGGGTPSSSTDSAAVISFYRLGDYFARFTATRTGENIPAGYKMKYVPLKIRVIQSTLPFEVTGPLVELENEKIQISLTGEMQPFTDEEENFIVHVTNSSGFDQDIPVKAVTINDDQKNIIELELEDPIYNSDVITVSWAGGNIISLDERNLVAFSDLPVVMYKPNLIVSPGFEDGGTQWVTGSDHVASNMNEYSTTDPASGMYCMHLVTNEAVRNSVVNVTNFDVTKGVTYELSWKVKVTAASGGGYELRLNNVGVINDRYEGNWTAYGSADGVWKTVSKVLNYTGDATSLGVQILSYSVSETYWDDFSFSVYEARPVETKE</sequence>
<protein>
    <recommendedName>
        <fullName evidence="4">PKD domain-containing protein</fullName>
    </recommendedName>
</protein>
<evidence type="ECO:0008006" key="4">
    <source>
        <dbReference type="Google" id="ProtNLM"/>
    </source>
</evidence>
<dbReference type="Proteomes" id="UP000019402">
    <property type="component" value="Unassembled WGS sequence"/>
</dbReference>
<organism evidence="2 3">
    <name type="scientific">Saccharicrinis fermentans DSM 9555 = JCM 21142</name>
    <dbReference type="NCBI Taxonomy" id="869213"/>
    <lineage>
        <taxon>Bacteria</taxon>
        <taxon>Pseudomonadati</taxon>
        <taxon>Bacteroidota</taxon>
        <taxon>Bacteroidia</taxon>
        <taxon>Marinilabiliales</taxon>
        <taxon>Marinilabiliaceae</taxon>
        <taxon>Saccharicrinis</taxon>
    </lineage>
</organism>
<dbReference type="STRING" id="869213.GCA_000517085_00521"/>
<name>W7YK95_9BACT</name>